<dbReference type="AlphaFoldDB" id="A0AAD4M0S3"/>
<dbReference type="PANTHER" id="PTHR11010">
    <property type="entry name" value="PROTEASE S28 PRO-X CARBOXYPEPTIDASE-RELATED"/>
    <property type="match status" value="1"/>
</dbReference>
<keyword evidence="5" id="KW-0325">Glycoprotein</keyword>
<evidence type="ECO:0000256" key="3">
    <source>
        <dbReference type="ARBA" id="ARBA00022729"/>
    </source>
</evidence>
<dbReference type="GO" id="GO:0006508">
    <property type="term" value="P:proteolysis"/>
    <property type="evidence" value="ECO:0007669"/>
    <property type="project" value="UniProtKB-KW"/>
</dbReference>
<dbReference type="PANTHER" id="PTHR11010:SF23">
    <property type="entry name" value="SERINE PEPTIDASE"/>
    <property type="match status" value="1"/>
</dbReference>
<keyword evidence="2" id="KW-0645">Protease</keyword>
<organism evidence="6 7">
    <name type="scientific">Multifurca ochricompacta</name>
    <dbReference type="NCBI Taxonomy" id="376703"/>
    <lineage>
        <taxon>Eukaryota</taxon>
        <taxon>Fungi</taxon>
        <taxon>Dikarya</taxon>
        <taxon>Basidiomycota</taxon>
        <taxon>Agaricomycotina</taxon>
        <taxon>Agaricomycetes</taxon>
        <taxon>Russulales</taxon>
        <taxon>Russulaceae</taxon>
        <taxon>Multifurca</taxon>
    </lineage>
</organism>
<accession>A0AAD4M0S3</accession>
<keyword evidence="7" id="KW-1185">Reference proteome</keyword>
<dbReference type="Proteomes" id="UP001203297">
    <property type="component" value="Unassembled WGS sequence"/>
</dbReference>
<comment type="similarity">
    <text evidence="1">Belongs to the peptidase S28 family.</text>
</comment>
<sequence>MCIGVDGFSATECAPVNASDANADAVLVTGGYRNVTCRLPRRGVGSYTFKQLINHNNPSLGTFDQPYWASWEFQIYKPGGPIILMTPGESNADGFTGYLTNRTINGQIAQQEKGAAIVLEHRFFGLSNPYPDLSVASFKYHTIQQAIDDLEYLANNVVLPFPGGDKISPADAPWVLIGGSYSGALTAYTLNNKPDVFWAGYASSAVVESIVDFWQYFEPERLTMPKNCSNDIQAVIAHWDQVIASGNTTAFDELKTSFGMGGVVHQDDVVGTLRNPLWNWQELSPTSGGSVFFDFCDALEVNSAGKSAPASGWGLEHALSAWANYSSSTLPGLCSGQNIDDCLGTYNTSQSFWTDTSIDNANRSWLWIVCNQMGFLQESAPSGHPTLVSRLIQPMYDERQCQQMFPAAFSSPPVPDVEKTNNAYGGFYLKADRLFTATGLRDPWRFATVSADGIDVQSTPEQPIVESDAFHCSDLITKNGLADPTVLNVQTQGLKYIGEWLSTWEPPVVSVEVNVDLNFKHRAYPIPRR</sequence>
<dbReference type="GO" id="GO:0070008">
    <property type="term" value="F:serine-type exopeptidase activity"/>
    <property type="evidence" value="ECO:0007669"/>
    <property type="project" value="InterPro"/>
</dbReference>
<comment type="caution">
    <text evidence="6">The sequence shown here is derived from an EMBL/GenBank/DDBJ whole genome shotgun (WGS) entry which is preliminary data.</text>
</comment>
<name>A0AAD4M0S3_9AGAM</name>
<keyword evidence="3" id="KW-0732">Signal</keyword>
<gene>
    <name evidence="6" type="ORF">B0F90DRAFT_1819525</name>
</gene>
<dbReference type="InterPro" id="IPR029058">
    <property type="entry name" value="AB_hydrolase_fold"/>
</dbReference>
<evidence type="ECO:0000256" key="5">
    <source>
        <dbReference type="ARBA" id="ARBA00023180"/>
    </source>
</evidence>
<dbReference type="Gene3D" id="3.40.50.1820">
    <property type="entry name" value="alpha/beta hydrolase"/>
    <property type="match status" value="2"/>
</dbReference>
<reference evidence="6" key="1">
    <citation type="journal article" date="2022" name="New Phytol.">
        <title>Evolutionary transition to the ectomycorrhizal habit in the genomes of a hyperdiverse lineage of mushroom-forming fungi.</title>
        <authorList>
            <person name="Looney B."/>
            <person name="Miyauchi S."/>
            <person name="Morin E."/>
            <person name="Drula E."/>
            <person name="Courty P.E."/>
            <person name="Kohler A."/>
            <person name="Kuo A."/>
            <person name="LaButti K."/>
            <person name="Pangilinan J."/>
            <person name="Lipzen A."/>
            <person name="Riley R."/>
            <person name="Andreopoulos W."/>
            <person name="He G."/>
            <person name="Johnson J."/>
            <person name="Nolan M."/>
            <person name="Tritt A."/>
            <person name="Barry K.W."/>
            <person name="Grigoriev I.V."/>
            <person name="Nagy L.G."/>
            <person name="Hibbett D."/>
            <person name="Henrissat B."/>
            <person name="Matheny P.B."/>
            <person name="Labbe J."/>
            <person name="Martin F.M."/>
        </authorList>
    </citation>
    <scope>NUCLEOTIDE SEQUENCE</scope>
    <source>
        <strain evidence="6">BPL690</strain>
    </source>
</reference>
<keyword evidence="4" id="KW-0378">Hydrolase</keyword>
<evidence type="ECO:0000313" key="7">
    <source>
        <dbReference type="Proteomes" id="UP001203297"/>
    </source>
</evidence>
<evidence type="ECO:0000256" key="2">
    <source>
        <dbReference type="ARBA" id="ARBA00022670"/>
    </source>
</evidence>
<dbReference type="GO" id="GO:0008239">
    <property type="term" value="F:dipeptidyl-peptidase activity"/>
    <property type="evidence" value="ECO:0007669"/>
    <property type="project" value="TreeGrafter"/>
</dbReference>
<evidence type="ECO:0000313" key="6">
    <source>
        <dbReference type="EMBL" id="KAI0297226.1"/>
    </source>
</evidence>
<protein>
    <submittedName>
        <fullName evidence="6">Peptidase S28</fullName>
    </submittedName>
</protein>
<evidence type="ECO:0000256" key="1">
    <source>
        <dbReference type="ARBA" id="ARBA00011079"/>
    </source>
</evidence>
<proteinExistence type="inferred from homology"/>
<evidence type="ECO:0000256" key="4">
    <source>
        <dbReference type="ARBA" id="ARBA00022801"/>
    </source>
</evidence>
<dbReference type="InterPro" id="IPR008758">
    <property type="entry name" value="Peptidase_S28"/>
</dbReference>
<dbReference type="SUPFAM" id="SSF53474">
    <property type="entry name" value="alpha/beta-Hydrolases"/>
    <property type="match status" value="1"/>
</dbReference>
<dbReference type="Pfam" id="PF05577">
    <property type="entry name" value="Peptidase_S28"/>
    <property type="match status" value="1"/>
</dbReference>
<dbReference type="EMBL" id="WTXG01000040">
    <property type="protein sequence ID" value="KAI0297226.1"/>
    <property type="molecule type" value="Genomic_DNA"/>
</dbReference>